<keyword evidence="10 12" id="KW-0448">Lipopolysaccharide biosynthesis</keyword>
<proteinExistence type="inferred from homology"/>
<evidence type="ECO:0000256" key="9">
    <source>
        <dbReference type="ARBA" id="ARBA00022842"/>
    </source>
</evidence>
<evidence type="ECO:0000256" key="1">
    <source>
        <dbReference type="ARBA" id="ARBA00000898"/>
    </source>
</evidence>
<dbReference type="NCBIfam" id="TIGR01670">
    <property type="entry name" value="KdsC-phosphatas"/>
    <property type="match status" value="1"/>
</dbReference>
<evidence type="ECO:0000313" key="14">
    <source>
        <dbReference type="EMBL" id="PIE83669.1"/>
    </source>
</evidence>
<dbReference type="InterPro" id="IPR010023">
    <property type="entry name" value="KdsC_fam"/>
</dbReference>
<comment type="catalytic activity">
    <reaction evidence="1 12">
        <text>3-deoxy-alpha-D-manno-2-octulosonate-8-phosphate + H2O = 3-deoxy-alpha-D-manno-oct-2-ulosonate + phosphate</text>
        <dbReference type="Rhea" id="RHEA:11500"/>
        <dbReference type="ChEBI" id="CHEBI:15377"/>
        <dbReference type="ChEBI" id="CHEBI:43474"/>
        <dbReference type="ChEBI" id="CHEBI:85985"/>
        <dbReference type="ChEBI" id="CHEBI:85986"/>
        <dbReference type="EC" id="3.1.3.45"/>
    </reaction>
</comment>
<evidence type="ECO:0000313" key="15">
    <source>
        <dbReference type="Proteomes" id="UP000229278"/>
    </source>
</evidence>
<dbReference type="GO" id="GO:0008781">
    <property type="term" value="F:N-acylneuraminate cytidylyltransferase activity"/>
    <property type="evidence" value="ECO:0007669"/>
    <property type="project" value="TreeGrafter"/>
</dbReference>
<evidence type="ECO:0000256" key="12">
    <source>
        <dbReference type="PIRNR" id="PIRNR006118"/>
    </source>
</evidence>
<dbReference type="Pfam" id="PF00702">
    <property type="entry name" value="Hydrolase"/>
    <property type="match status" value="1"/>
</dbReference>
<reference evidence="14 15" key="1">
    <citation type="submission" date="2017-10" db="EMBL/GenBank/DDBJ databases">
        <title>Novel microbial diversity and functional potential in the marine mammal oral microbiome.</title>
        <authorList>
            <person name="Dudek N.K."/>
            <person name="Sun C.L."/>
            <person name="Burstein D."/>
            <person name="Kantor R.S."/>
            <person name="Aliaga Goltsman D.S."/>
            <person name="Bik E.M."/>
            <person name="Thomas B.C."/>
            <person name="Banfield J.F."/>
            <person name="Relman D.A."/>
        </authorList>
    </citation>
    <scope>NUCLEOTIDE SEQUENCE [LARGE SCALE GENOMIC DNA]</scope>
    <source>
        <strain evidence="14">DOLJORAL78_50_517</strain>
    </source>
</reference>
<comment type="subunit">
    <text evidence="4 12">Homotetramer.</text>
</comment>
<dbReference type="PIRSF" id="PIRSF006118">
    <property type="entry name" value="KDO8-P_Ptase"/>
    <property type="match status" value="1"/>
</dbReference>
<evidence type="ECO:0000256" key="7">
    <source>
        <dbReference type="ARBA" id="ARBA00022723"/>
    </source>
</evidence>
<gene>
    <name evidence="14" type="ORF">CSA09_01285</name>
</gene>
<dbReference type="Proteomes" id="UP000229278">
    <property type="component" value="Unassembled WGS sequence"/>
</dbReference>
<dbReference type="InterPro" id="IPR023214">
    <property type="entry name" value="HAD_sf"/>
</dbReference>
<dbReference type="EC" id="3.1.3.45" evidence="5 12"/>
<keyword evidence="7 12" id="KW-0479">Metal-binding</keyword>
<dbReference type="SUPFAM" id="SSF56784">
    <property type="entry name" value="HAD-like"/>
    <property type="match status" value="1"/>
</dbReference>
<protein>
    <recommendedName>
        <fullName evidence="6 12">3-deoxy-D-manno-octulosonate 8-phosphate phosphatase KdsC</fullName>
        <ecNumber evidence="5 12">3.1.3.45</ecNumber>
    </recommendedName>
    <alternativeName>
        <fullName evidence="11 12">KDO 8-P phosphatase</fullName>
    </alternativeName>
</protein>
<comment type="similarity">
    <text evidence="3 12">Belongs to the KdsC family.</text>
</comment>
<evidence type="ECO:0000256" key="10">
    <source>
        <dbReference type="ARBA" id="ARBA00022985"/>
    </source>
</evidence>
<evidence type="ECO:0000256" key="11">
    <source>
        <dbReference type="ARBA" id="ARBA00031051"/>
    </source>
</evidence>
<evidence type="ECO:0000256" key="2">
    <source>
        <dbReference type="ARBA" id="ARBA00001946"/>
    </source>
</evidence>
<dbReference type="GO" id="GO:0009103">
    <property type="term" value="P:lipopolysaccharide biosynthetic process"/>
    <property type="evidence" value="ECO:0007669"/>
    <property type="project" value="UniProtKB-UniRule"/>
</dbReference>
<dbReference type="PANTHER" id="PTHR21485:SF6">
    <property type="entry name" value="N-ACYLNEURAMINATE CYTIDYLYLTRANSFERASE-RELATED"/>
    <property type="match status" value="1"/>
</dbReference>
<dbReference type="GO" id="GO:0019143">
    <property type="term" value="F:3-deoxy-manno-octulosonate-8-phosphatase activity"/>
    <property type="evidence" value="ECO:0007669"/>
    <property type="project" value="UniProtKB-UniRule"/>
</dbReference>
<dbReference type="NCBIfam" id="NF007019">
    <property type="entry name" value="PRK09484.1"/>
    <property type="match status" value="1"/>
</dbReference>
<dbReference type="AlphaFoldDB" id="A0A2G6PHM8"/>
<dbReference type="InterPro" id="IPR050793">
    <property type="entry name" value="CMP-NeuNAc_synthase"/>
</dbReference>
<dbReference type="SFLD" id="SFLDS00003">
    <property type="entry name" value="Haloacid_Dehalogenase"/>
    <property type="match status" value="1"/>
</dbReference>
<dbReference type="GO" id="GO:0046872">
    <property type="term" value="F:metal ion binding"/>
    <property type="evidence" value="ECO:0007669"/>
    <property type="project" value="UniProtKB-UniRule"/>
</dbReference>
<comment type="cofactor">
    <cofactor evidence="2 12 13">
        <name>Mg(2+)</name>
        <dbReference type="ChEBI" id="CHEBI:18420"/>
    </cofactor>
</comment>
<evidence type="ECO:0000256" key="13">
    <source>
        <dbReference type="PIRSR" id="PIRSR006118-2"/>
    </source>
</evidence>
<evidence type="ECO:0000256" key="4">
    <source>
        <dbReference type="ARBA" id="ARBA00011881"/>
    </source>
</evidence>
<sequence>MNTTTPDILNKAAQIQLVIFDVDGVFTDGRLYFDNNGDEYKAFHSRDGYGIKMLLLNGGIHVAVISGRRAASVERRMADLGIHRAYLGIENKCAIFYNLLNELKLNPEQVAFVGDDLIDLPVMRQVGLAITVHDADPFVCQHAHWKTPHRGGRGAVRDVCEFLLDARGELAAMRERYL</sequence>
<dbReference type="SFLD" id="SFLDG01136">
    <property type="entry name" value="C1.6:_Phosphoserine_Phosphatas"/>
    <property type="match status" value="1"/>
</dbReference>
<comment type="caution">
    <text evidence="14">The sequence shown here is derived from an EMBL/GenBank/DDBJ whole genome shotgun (WGS) entry which is preliminary data.</text>
</comment>
<dbReference type="CDD" id="cd01630">
    <property type="entry name" value="HAD_KDO-like"/>
    <property type="match status" value="1"/>
</dbReference>
<organism evidence="14 15">
    <name type="scientific">Candidatus Contendibacter odensensis</name>
    <dbReference type="NCBI Taxonomy" id="1400860"/>
    <lineage>
        <taxon>Bacteria</taxon>
        <taxon>Pseudomonadati</taxon>
        <taxon>Pseudomonadota</taxon>
        <taxon>Gammaproteobacteria</taxon>
        <taxon>Candidatus Competibacteraceae</taxon>
        <taxon>Candidatus Contendibacter</taxon>
    </lineage>
</organism>
<accession>A0A2G6PHM8</accession>
<feature type="binding site" evidence="13">
    <location>
        <position position="23"/>
    </location>
    <ligand>
        <name>substrate</name>
    </ligand>
</feature>
<feature type="binding site" evidence="13">
    <location>
        <position position="115"/>
    </location>
    <ligand>
        <name>Mg(2+)</name>
        <dbReference type="ChEBI" id="CHEBI:18420"/>
    </ligand>
</feature>
<keyword evidence="9 12" id="KW-0460">Magnesium</keyword>
<name>A0A2G6PHM8_9GAMM</name>
<dbReference type="PANTHER" id="PTHR21485">
    <property type="entry name" value="HAD SUPERFAMILY MEMBERS CMAS AND KDSC"/>
    <property type="match status" value="1"/>
</dbReference>
<feature type="binding site" evidence="13">
    <location>
        <position position="21"/>
    </location>
    <ligand>
        <name>Mg(2+)</name>
        <dbReference type="ChEBI" id="CHEBI:18420"/>
    </ligand>
</feature>
<dbReference type="FunFam" id="3.40.50.1000:FF:000029">
    <property type="entry name" value="3-deoxy-D-manno-octulosonate 8-phosphate phosphatase KdsC"/>
    <property type="match status" value="1"/>
</dbReference>
<evidence type="ECO:0000256" key="3">
    <source>
        <dbReference type="ARBA" id="ARBA00005893"/>
    </source>
</evidence>
<keyword evidence="8 12" id="KW-0378">Hydrolase</keyword>
<evidence type="ECO:0000256" key="6">
    <source>
        <dbReference type="ARBA" id="ARBA00020092"/>
    </source>
</evidence>
<comment type="function">
    <text evidence="12">Catalyzes the hydrolysis of 3-deoxy-D-manno-octulosonate 8-phosphate (KDO 8-P) to 3-deoxy-D-manno-octulosonate (KDO) and inorganic phosphate.</text>
</comment>
<dbReference type="SFLD" id="SFLDG01138">
    <property type="entry name" value="C1.6.2:_Deoxy-d-mannose-octulo"/>
    <property type="match status" value="1"/>
</dbReference>
<dbReference type="Gene3D" id="3.40.50.1000">
    <property type="entry name" value="HAD superfamily/HAD-like"/>
    <property type="match status" value="1"/>
</dbReference>
<dbReference type="InterPro" id="IPR036412">
    <property type="entry name" value="HAD-like_sf"/>
</dbReference>
<dbReference type="EMBL" id="PDTV01000004">
    <property type="protein sequence ID" value="PIE83669.1"/>
    <property type="molecule type" value="Genomic_DNA"/>
</dbReference>
<evidence type="ECO:0000256" key="8">
    <source>
        <dbReference type="ARBA" id="ARBA00022801"/>
    </source>
</evidence>
<evidence type="ECO:0000256" key="5">
    <source>
        <dbReference type="ARBA" id="ARBA00013066"/>
    </source>
</evidence>